<sequence length="142" mass="16073">MKRLTCYIQRYILAPSNSPPQLVKGSHSLFSPSNVYFLCLLSDFFMCVMCELKTVKDVPMATSTQQKKHGCCTLETLSRGEGNLQYLPRLNCRGGTGLHELRPRRRKNIRLFHDSMRFTSITLPTSGTTFLCAHSPADKNTI</sequence>
<keyword evidence="2" id="KW-1185">Reference proteome</keyword>
<reference evidence="1 2" key="1">
    <citation type="submission" date="2021-06" db="EMBL/GenBank/DDBJ databases">
        <authorList>
            <person name="Palmer J.M."/>
        </authorList>
    </citation>
    <scope>NUCLEOTIDE SEQUENCE [LARGE SCALE GENOMIC DNA]</scope>
    <source>
        <strain evidence="2">if_2019</strain>
        <tissue evidence="1">Muscle</tissue>
    </source>
</reference>
<accession>A0ABV0SIK2</accession>
<evidence type="ECO:0000313" key="1">
    <source>
        <dbReference type="EMBL" id="MEQ2220398.1"/>
    </source>
</evidence>
<dbReference type="EMBL" id="JAHRIQ010000281">
    <property type="protein sequence ID" value="MEQ2220398.1"/>
    <property type="molecule type" value="Genomic_DNA"/>
</dbReference>
<comment type="caution">
    <text evidence="1">The sequence shown here is derived from an EMBL/GenBank/DDBJ whole genome shotgun (WGS) entry which is preliminary data.</text>
</comment>
<gene>
    <name evidence="1" type="ORF">ILYODFUR_004949</name>
</gene>
<evidence type="ECO:0000313" key="2">
    <source>
        <dbReference type="Proteomes" id="UP001482620"/>
    </source>
</evidence>
<protein>
    <submittedName>
        <fullName evidence="1">Uncharacterized protein</fullName>
    </submittedName>
</protein>
<dbReference type="Proteomes" id="UP001482620">
    <property type="component" value="Unassembled WGS sequence"/>
</dbReference>
<proteinExistence type="predicted"/>
<name>A0ABV0SIK2_9TELE</name>
<organism evidence="1 2">
    <name type="scientific">Ilyodon furcidens</name>
    <name type="common">goldbreast splitfin</name>
    <dbReference type="NCBI Taxonomy" id="33524"/>
    <lineage>
        <taxon>Eukaryota</taxon>
        <taxon>Metazoa</taxon>
        <taxon>Chordata</taxon>
        <taxon>Craniata</taxon>
        <taxon>Vertebrata</taxon>
        <taxon>Euteleostomi</taxon>
        <taxon>Actinopterygii</taxon>
        <taxon>Neopterygii</taxon>
        <taxon>Teleostei</taxon>
        <taxon>Neoteleostei</taxon>
        <taxon>Acanthomorphata</taxon>
        <taxon>Ovalentaria</taxon>
        <taxon>Atherinomorphae</taxon>
        <taxon>Cyprinodontiformes</taxon>
        <taxon>Goodeidae</taxon>
        <taxon>Ilyodon</taxon>
    </lineage>
</organism>